<dbReference type="Pfam" id="PF07045">
    <property type="entry name" value="DUF1330"/>
    <property type="match status" value="1"/>
</dbReference>
<dbReference type="InterPro" id="IPR011008">
    <property type="entry name" value="Dimeric_a/b-barrel"/>
</dbReference>
<name>A0A1R3VIP4_9HYPH</name>
<dbReference type="InterPro" id="IPR010753">
    <property type="entry name" value="DUF1330"/>
</dbReference>
<reference evidence="3" key="1">
    <citation type="submission" date="2017-01" db="EMBL/GenBank/DDBJ databases">
        <authorList>
            <person name="Brunel B."/>
        </authorList>
    </citation>
    <scope>NUCLEOTIDE SEQUENCE [LARGE SCALE GENOMIC DNA]</scope>
</reference>
<dbReference type="Proteomes" id="UP000188388">
    <property type="component" value="Unassembled WGS sequence"/>
</dbReference>
<organism evidence="2 3">
    <name type="scientific">Mesorhizobium prunaredense</name>
    <dbReference type="NCBI Taxonomy" id="1631249"/>
    <lineage>
        <taxon>Bacteria</taxon>
        <taxon>Pseudomonadati</taxon>
        <taxon>Pseudomonadota</taxon>
        <taxon>Alphaproteobacteria</taxon>
        <taxon>Hyphomicrobiales</taxon>
        <taxon>Phyllobacteriaceae</taxon>
        <taxon>Mesorhizobium</taxon>
    </lineage>
</organism>
<accession>A0A1R3VIP4</accession>
<dbReference type="PANTHER" id="PTHR41521">
    <property type="match status" value="1"/>
</dbReference>
<dbReference type="AlphaFoldDB" id="A0A1R3VIP4"/>
<keyword evidence="3" id="KW-1185">Reference proteome</keyword>
<evidence type="ECO:0000259" key="1">
    <source>
        <dbReference type="Pfam" id="PF07045"/>
    </source>
</evidence>
<evidence type="ECO:0000313" key="2">
    <source>
        <dbReference type="EMBL" id="SIT59799.1"/>
    </source>
</evidence>
<proteinExistence type="predicted"/>
<dbReference type="EMBL" id="FTPD01000078">
    <property type="protein sequence ID" value="SIT59799.1"/>
    <property type="molecule type" value="Genomic_DNA"/>
</dbReference>
<gene>
    <name evidence="2" type="ORF">BQ8794_80133</name>
</gene>
<feature type="domain" description="DUF1330" evidence="1">
    <location>
        <begin position="2"/>
        <end position="94"/>
    </location>
</feature>
<protein>
    <recommendedName>
        <fullName evidence="1">DUF1330 domain-containing protein</fullName>
    </recommendedName>
</protein>
<sequence>MSAYAIFIRERTRNAGELQTYAEMVTPILGGIDAKVLAAYGPQDVLEGASPEGVVIVRFPTMQAARAFYDGAEYQAAVRHRFLGADYRSILVQGIDG</sequence>
<dbReference type="Gene3D" id="3.30.70.100">
    <property type="match status" value="1"/>
</dbReference>
<dbReference type="SUPFAM" id="SSF54909">
    <property type="entry name" value="Dimeric alpha+beta barrel"/>
    <property type="match status" value="1"/>
</dbReference>
<dbReference type="PANTHER" id="PTHR41521:SF4">
    <property type="entry name" value="BLR0684 PROTEIN"/>
    <property type="match status" value="1"/>
</dbReference>
<dbReference type="STRING" id="1631249.BQ8794_80133"/>
<evidence type="ECO:0000313" key="3">
    <source>
        <dbReference type="Proteomes" id="UP000188388"/>
    </source>
</evidence>
<dbReference type="RefSeq" id="WP_077383790.1">
    <property type="nucleotide sequence ID" value="NZ_FTPD01000078.1"/>
</dbReference>